<evidence type="ECO:0000313" key="7">
    <source>
        <dbReference type="EMBL" id="NUZ05216.1"/>
    </source>
</evidence>
<keyword evidence="1" id="KW-0175">Coiled coil</keyword>
<evidence type="ECO:0000259" key="3">
    <source>
        <dbReference type="PROSITE" id="PS50112"/>
    </source>
</evidence>
<dbReference type="NCBIfam" id="TIGR00229">
    <property type="entry name" value="sensory_box"/>
    <property type="match status" value="1"/>
</dbReference>
<evidence type="ECO:0000259" key="5">
    <source>
        <dbReference type="PROSITE" id="PS50883"/>
    </source>
</evidence>
<dbReference type="InterPro" id="IPR000160">
    <property type="entry name" value="GGDEF_dom"/>
</dbReference>
<accession>A0A7Y6NLD3</accession>
<dbReference type="Proteomes" id="UP000529637">
    <property type="component" value="Unassembled WGS sequence"/>
</dbReference>
<feature type="region of interest" description="Disordered" evidence="2">
    <location>
        <begin position="199"/>
        <end position="219"/>
    </location>
</feature>
<gene>
    <name evidence="7" type="ORF">HQN59_05515</name>
</gene>
<dbReference type="EMBL" id="JABWMJ010000002">
    <property type="protein sequence ID" value="NUZ05216.1"/>
    <property type="molecule type" value="Genomic_DNA"/>
</dbReference>
<evidence type="ECO:0000256" key="2">
    <source>
        <dbReference type="SAM" id="MobiDB-lite"/>
    </source>
</evidence>
<evidence type="ECO:0000313" key="8">
    <source>
        <dbReference type="Proteomes" id="UP000529637"/>
    </source>
</evidence>
<evidence type="ECO:0000256" key="1">
    <source>
        <dbReference type="SAM" id="Coils"/>
    </source>
</evidence>
<dbReference type="CDD" id="cd01949">
    <property type="entry name" value="GGDEF"/>
    <property type="match status" value="1"/>
</dbReference>
<dbReference type="SUPFAM" id="SSF55785">
    <property type="entry name" value="PYP-like sensor domain (PAS domain)"/>
    <property type="match status" value="2"/>
</dbReference>
<feature type="domain" description="GGDEF" evidence="6">
    <location>
        <begin position="305"/>
        <end position="437"/>
    </location>
</feature>
<name>A0A7Y6NLD3_9BURK</name>
<dbReference type="CDD" id="cd01948">
    <property type="entry name" value="EAL"/>
    <property type="match status" value="1"/>
</dbReference>
<dbReference type="InterPro" id="IPR035919">
    <property type="entry name" value="EAL_sf"/>
</dbReference>
<dbReference type="Gene3D" id="3.30.70.270">
    <property type="match status" value="1"/>
</dbReference>
<dbReference type="CDD" id="cd00130">
    <property type="entry name" value="PAS"/>
    <property type="match status" value="2"/>
</dbReference>
<dbReference type="Pfam" id="PF08448">
    <property type="entry name" value="PAS_4"/>
    <property type="match status" value="2"/>
</dbReference>
<evidence type="ECO:0000259" key="6">
    <source>
        <dbReference type="PROSITE" id="PS50887"/>
    </source>
</evidence>
<protein>
    <submittedName>
        <fullName evidence="7">EAL domain-containing protein</fullName>
    </submittedName>
</protein>
<dbReference type="RefSeq" id="WP_176066897.1">
    <property type="nucleotide sequence ID" value="NZ_JABWMJ010000002.1"/>
</dbReference>
<evidence type="ECO:0000259" key="4">
    <source>
        <dbReference type="PROSITE" id="PS50113"/>
    </source>
</evidence>
<feature type="domain" description="PAS" evidence="3">
    <location>
        <begin position="148"/>
        <end position="192"/>
    </location>
</feature>
<dbReference type="PROSITE" id="PS50887">
    <property type="entry name" value="GGDEF"/>
    <property type="match status" value="1"/>
</dbReference>
<organism evidence="7 8">
    <name type="scientific">Piscinibacter koreensis</name>
    <dbReference type="NCBI Taxonomy" id="2742824"/>
    <lineage>
        <taxon>Bacteria</taxon>
        <taxon>Pseudomonadati</taxon>
        <taxon>Pseudomonadota</taxon>
        <taxon>Betaproteobacteria</taxon>
        <taxon>Burkholderiales</taxon>
        <taxon>Sphaerotilaceae</taxon>
        <taxon>Piscinibacter</taxon>
    </lineage>
</organism>
<dbReference type="PANTHER" id="PTHR44757">
    <property type="entry name" value="DIGUANYLATE CYCLASE DGCP"/>
    <property type="match status" value="1"/>
</dbReference>
<dbReference type="Pfam" id="PF00563">
    <property type="entry name" value="EAL"/>
    <property type="match status" value="1"/>
</dbReference>
<feature type="coiled-coil region" evidence="1">
    <location>
        <begin position="117"/>
        <end position="148"/>
    </location>
</feature>
<sequence>MTRQAEGAAPPLADEALPWGVLTTAADGRVLSLNRRFAEWCAAPADQVVGRRLKELLAPASRILFETHVVPMLEVQGFAHEIALDLAGAPGKRVPLLVSAIRRAGAISITAFDASEIRRHERELKAARRSAEDAAAELARSNERLRARSDELLLTLESIADAVITTDRDGNVTSMNPAAEALVGRSRADLVGAPIAGLGEIRTDTDPPQPLTWNPTRDEPVRSERPIALWRHDGVRRLVSASMAPLRDASGAMIGAVWVGRDVTDEQMSARRRAYEAVHDRLTGLFNRAELERRAQELVEVQGERAGVLCHLDVDQFRVLNNTLGNRAGDSLLVQVAEVLRGSLRHSDIVARVSGDEFAIVLAGCGRDDALRLAATLCQALAEHRFEWQGQAQRLTASAGLAPLSPADPLATVMATAHVACGAAKEAGGNRAKWSGRDDAVVQQRRGEMGWVARIQDAIAERRFVLFFQPIVPLVDSAAPHGEILLRLRDEQGRLLGPGEFIPAAERYRRMQDIDRYVVEHTLAWLAATPEVEVSINVSGQSFGDPGFSAHVAACLASTGVDARRICFELTETAAMGDLQAALTFIATMKARGARFALDDFGVGLSSFTYLQKLPVDVLKIDGSFVRDLVADPVSRAIVESIRRIATLCGLRTVGEWVEDAATLAALREIGVDAAQGYGVGKPVPVAAWRDSLRPHAAPLTAG</sequence>
<dbReference type="InterPro" id="IPR013656">
    <property type="entry name" value="PAS_4"/>
</dbReference>
<proteinExistence type="predicted"/>
<dbReference type="InterPro" id="IPR035965">
    <property type="entry name" value="PAS-like_dom_sf"/>
</dbReference>
<dbReference type="InterPro" id="IPR052155">
    <property type="entry name" value="Biofilm_reg_signaling"/>
</dbReference>
<dbReference type="Pfam" id="PF00990">
    <property type="entry name" value="GGDEF"/>
    <property type="match status" value="1"/>
</dbReference>
<dbReference type="Gene3D" id="3.20.20.450">
    <property type="entry name" value="EAL domain"/>
    <property type="match status" value="1"/>
</dbReference>
<feature type="domain" description="PAC" evidence="4">
    <location>
        <begin position="223"/>
        <end position="275"/>
    </location>
</feature>
<dbReference type="SUPFAM" id="SSF141868">
    <property type="entry name" value="EAL domain-like"/>
    <property type="match status" value="1"/>
</dbReference>
<reference evidence="7 8" key="1">
    <citation type="submission" date="2020-06" db="EMBL/GenBank/DDBJ databases">
        <title>Schlegella sp. ID0723 isolated from air conditioner.</title>
        <authorList>
            <person name="Kim D.Y."/>
            <person name="Kim D.-U."/>
        </authorList>
    </citation>
    <scope>NUCLEOTIDE SEQUENCE [LARGE SCALE GENOMIC DNA]</scope>
    <source>
        <strain evidence="7 8">ID0723</strain>
    </source>
</reference>
<dbReference type="PROSITE" id="PS50112">
    <property type="entry name" value="PAS"/>
    <property type="match status" value="1"/>
</dbReference>
<dbReference type="SMART" id="SM00052">
    <property type="entry name" value="EAL"/>
    <property type="match status" value="1"/>
</dbReference>
<keyword evidence="8" id="KW-1185">Reference proteome</keyword>
<dbReference type="SMART" id="SM00091">
    <property type="entry name" value="PAS"/>
    <property type="match status" value="2"/>
</dbReference>
<dbReference type="PROSITE" id="PS50113">
    <property type="entry name" value="PAC"/>
    <property type="match status" value="1"/>
</dbReference>
<dbReference type="PROSITE" id="PS50883">
    <property type="entry name" value="EAL"/>
    <property type="match status" value="1"/>
</dbReference>
<dbReference type="InterPro" id="IPR029787">
    <property type="entry name" value="Nucleotide_cyclase"/>
</dbReference>
<dbReference type="InterPro" id="IPR001633">
    <property type="entry name" value="EAL_dom"/>
</dbReference>
<dbReference type="Gene3D" id="3.30.450.20">
    <property type="entry name" value="PAS domain"/>
    <property type="match status" value="2"/>
</dbReference>
<dbReference type="SUPFAM" id="SSF55073">
    <property type="entry name" value="Nucleotide cyclase"/>
    <property type="match status" value="1"/>
</dbReference>
<dbReference type="InterPro" id="IPR043128">
    <property type="entry name" value="Rev_trsase/Diguanyl_cyclase"/>
</dbReference>
<feature type="domain" description="EAL" evidence="5">
    <location>
        <begin position="448"/>
        <end position="697"/>
    </location>
</feature>
<dbReference type="NCBIfam" id="TIGR00254">
    <property type="entry name" value="GGDEF"/>
    <property type="match status" value="1"/>
</dbReference>
<dbReference type="SMART" id="SM00267">
    <property type="entry name" value="GGDEF"/>
    <property type="match status" value="1"/>
</dbReference>
<dbReference type="InterPro" id="IPR000014">
    <property type="entry name" value="PAS"/>
</dbReference>
<dbReference type="InterPro" id="IPR000700">
    <property type="entry name" value="PAS-assoc_C"/>
</dbReference>
<dbReference type="PANTHER" id="PTHR44757:SF4">
    <property type="entry name" value="DIGUANYLATE CYCLASE DGCE-RELATED"/>
    <property type="match status" value="1"/>
</dbReference>
<dbReference type="AlphaFoldDB" id="A0A7Y6NLD3"/>
<comment type="caution">
    <text evidence="7">The sequence shown here is derived from an EMBL/GenBank/DDBJ whole genome shotgun (WGS) entry which is preliminary data.</text>
</comment>